<comment type="caution">
    <text evidence="1">The sequence shown here is derived from an EMBL/GenBank/DDBJ whole genome shotgun (WGS) entry which is preliminary data.</text>
</comment>
<keyword evidence="2" id="KW-1185">Reference proteome</keyword>
<evidence type="ECO:0000313" key="1">
    <source>
        <dbReference type="EMBL" id="GMQ63450.1"/>
    </source>
</evidence>
<proteinExistence type="predicted"/>
<dbReference type="EMBL" id="BTPU01000039">
    <property type="protein sequence ID" value="GMQ63450.1"/>
    <property type="molecule type" value="Genomic_DNA"/>
</dbReference>
<accession>A0ACB5UKQ3</accession>
<sequence length="282" mass="33370">MKSNKYKNISKIILLMFIIINSSIVVNADAGPKPSLTIYVINSPNDDYYLDLLVDEKSGFGEFIFDYEERDTKWEHLKLYQYKNDGYRAACVHSKMVHGSLQGTDNEFNSYKHSFGYKVPHEFKVIYEDAQGNIQVSNKIKSNNFFASAVYDYKKNELQRMSKSFIYYHNFNITFSFILRLLLTLIVELIVLRYFKLIKRKTPVILANILTQIYLNVLFVASYYTFLRQYSIIVFLILEISIIFIEYNIYKKFCRYESKNYLLRYTIIANIITALLGYWIAF</sequence>
<organism evidence="1 2">
    <name type="scientific">Vallitalea maricola</name>
    <dbReference type="NCBI Taxonomy" id="3074433"/>
    <lineage>
        <taxon>Bacteria</taxon>
        <taxon>Bacillati</taxon>
        <taxon>Bacillota</taxon>
        <taxon>Clostridia</taxon>
        <taxon>Lachnospirales</taxon>
        <taxon>Vallitaleaceae</taxon>
        <taxon>Vallitalea</taxon>
    </lineage>
</organism>
<name>A0ACB5UKQ3_9FIRM</name>
<protein>
    <submittedName>
        <fullName evidence="1">Uncharacterized protein</fullName>
    </submittedName>
</protein>
<evidence type="ECO:0000313" key="2">
    <source>
        <dbReference type="Proteomes" id="UP001374599"/>
    </source>
</evidence>
<reference evidence="1" key="1">
    <citation type="submission" date="2023-09" db="EMBL/GenBank/DDBJ databases">
        <title>Vallitalea sediminicola and Vallitalea maricola sp. nov., anaerobic bacteria isolated from marine sediment.</title>
        <authorList>
            <person name="Hirano S."/>
            <person name="Maeda A."/>
            <person name="Terahara T."/>
            <person name="Mori K."/>
            <person name="Hamada M."/>
            <person name="Matsumoto R."/>
            <person name="Kobayashi T."/>
        </authorList>
    </citation>
    <scope>NUCLEOTIDE SEQUENCE</scope>
    <source>
        <strain evidence="1">AN17-2</strain>
    </source>
</reference>
<gene>
    <name evidence="1" type="ORF">AN2V17_26830</name>
</gene>
<dbReference type="Proteomes" id="UP001374599">
    <property type="component" value="Unassembled WGS sequence"/>
</dbReference>